<dbReference type="InParanoid" id="H1XYU8"/>
<dbReference type="PANTHER" id="PTHR46832">
    <property type="entry name" value="5'-METHYLTHIOADENOSINE/S-ADENOSYLHOMOCYSTEINE NUCLEOSIDASE"/>
    <property type="match status" value="1"/>
</dbReference>
<dbReference type="KEGG" id="caby:Cabys_3768"/>
<evidence type="ECO:0000313" key="3">
    <source>
        <dbReference type="EMBL" id="EHO40967.1"/>
    </source>
</evidence>
<dbReference type="GO" id="GO:0005829">
    <property type="term" value="C:cytosol"/>
    <property type="evidence" value="ECO:0007669"/>
    <property type="project" value="TreeGrafter"/>
</dbReference>
<evidence type="ECO:0000313" key="5">
    <source>
        <dbReference type="Proteomes" id="UP000183868"/>
    </source>
</evidence>
<reference evidence="2 5" key="2">
    <citation type="submission" date="2016-11" db="EMBL/GenBank/DDBJ databases">
        <title>Genomic analysis of Caldithrix abyssi and proposal of a novel bacterial phylum Caldithrichaeota.</title>
        <authorList>
            <person name="Kublanov I."/>
            <person name="Sigalova O."/>
            <person name="Gavrilov S."/>
            <person name="Lebedinsky A."/>
            <person name="Ivanova N."/>
            <person name="Daum C."/>
            <person name="Reddy T."/>
            <person name="Klenk H.P."/>
            <person name="Goker M."/>
            <person name="Reva O."/>
            <person name="Miroshnichenko M."/>
            <person name="Kyprides N."/>
            <person name="Woyke T."/>
            <person name="Gelfand M."/>
        </authorList>
    </citation>
    <scope>NUCLEOTIDE SEQUENCE [LARGE SCALE GENOMIC DNA]</scope>
    <source>
        <strain evidence="2 5">LF13</strain>
    </source>
</reference>
<name>H1XYU8_CALAY</name>
<evidence type="ECO:0000313" key="2">
    <source>
        <dbReference type="EMBL" id="APF20513.1"/>
    </source>
</evidence>
<dbReference type="Pfam" id="PF01048">
    <property type="entry name" value="PNP_UDP_1"/>
    <property type="match status" value="1"/>
</dbReference>
<dbReference type="GO" id="GO:0008930">
    <property type="term" value="F:methylthioadenosine nucleosidase activity"/>
    <property type="evidence" value="ECO:0007669"/>
    <property type="project" value="TreeGrafter"/>
</dbReference>
<dbReference type="GO" id="GO:0019284">
    <property type="term" value="P:L-methionine salvage from S-adenosylmethionine"/>
    <property type="evidence" value="ECO:0007669"/>
    <property type="project" value="TreeGrafter"/>
</dbReference>
<reference evidence="3 4" key="1">
    <citation type="submission" date="2011-09" db="EMBL/GenBank/DDBJ databases">
        <title>The permanent draft genome of Caldithrix abyssi DSM 13497.</title>
        <authorList>
            <consortium name="US DOE Joint Genome Institute (JGI-PGF)"/>
            <person name="Lucas S."/>
            <person name="Han J."/>
            <person name="Lapidus A."/>
            <person name="Bruce D."/>
            <person name="Goodwin L."/>
            <person name="Pitluck S."/>
            <person name="Peters L."/>
            <person name="Kyrpides N."/>
            <person name="Mavromatis K."/>
            <person name="Ivanova N."/>
            <person name="Mikhailova N."/>
            <person name="Chertkov O."/>
            <person name="Detter J.C."/>
            <person name="Tapia R."/>
            <person name="Han C."/>
            <person name="Land M."/>
            <person name="Hauser L."/>
            <person name="Markowitz V."/>
            <person name="Cheng J.-F."/>
            <person name="Hugenholtz P."/>
            <person name="Woyke T."/>
            <person name="Wu D."/>
            <person name="Spring S."/>
            <person name="Brambilla E."/>
            <person name="Klenk H.-P."/>
            <person name="Eisen J.A."/>
        </authorList>
    </citation>
    <scope>NUCLEOTIDE SEQUENCE [LARGE SCALE GENOMIC DNA]</scope>
    <source>
        <strain evidence="3 4">DSM 13497</strain>
    </source>
</reference>
<dbReference type="EMBL" id="CM001402">
    <property type="protein sequence ID" value="EHO40967.1"/>
    <property type="molecule type" value="Genomic_DNA"/>
</dbReference>
<dbReference type="RefSeq" id="WP_006928044.1">
    <property type="nucleotide sequence ID" value="NZ_CM001402.1"/>
</dbReference>
<dbReference type="GO" id="GO:0008782">
    <property type="term" value="F:adenosylhomocysteine nucleosidase activity"/>
    <property type="evidence" value="ECO:0007669"/>
    <property type="project" value="TreeGrafter"/>
</dbReference>
<evidence type="ECO:0000313" key="4">
    <source>
        <dbReference type="Proteomes" id="UP000004671"/>
    </source>
</evidence>
<dbReference type="PANTHER" id="PTHR46832:SF1">
    <property type="entry name" value="5'-METHYLTHIOADENOSINE_S-ADENOSYLHOMOCYSTEINE NUCLEOSIDASE"/>
    <property type="match status" value="1"/>
</dbReference>
<dbReference type="GO" id="GO:0009116">
    <property type="term" value="P:nucleoside metabolic process"/>
    <property type="evidence" value="ECO:0007669"/>
    <property type="project" value="InterPro"/>
</dbReference>
<dbReference type="Gene3D" id="3.40.50.1580">
    <property type="entry name" value="Nucleoside phosphorylase domain"/>
    <property type="match status" value="1"/>
</dbReference>
<dbReference type="OrthoDB" id="997641at2"/>
<dbReference type="Proteomes" id="UP000183868">
    <property type="component" value="Chromosome"/>
</dbReference>
<dbReference type="PaxDb" id="880073-Calab_1344"/>
<organism evidence="3 4">
    <name type="scientific">Caldithrix abyssi DSM 13497</name>
    <dbReference type="NCBI Taxonomy" id="880073"/>
    <lineage>
        <taxon>Bacteria</taxon>
        <taxon>Pseudomonadati</taxon>
        <taxon>Calditrichota</taxon>
        <taxon>Calditrichia</taxon>
        <taxon>Calditrichales</taxon>
        <taxon>Calditrichaceae</taxon>
        <taxon>Caldithrix</taxon>
    </lineage>
</organism>
<dbReference type="STRING" id="880073.Cabys_3768"/>
<accession>H1XYU8</accession>
<dbReference type="SUPFAM" id="SSF53167">
    <property type="entry name" value="Purine and uridine phosphorylases"/>
    <property type="match status" value="1"/>
</dbReference>
<dbReference type="eggNOG" id="COG0775">
    <property type="taxonomic scope" value="Bacteria"/>
</dbReference>
<evidence type="ECO:0000259" key="1">
    <source>
        <dbReference type="Pfam" id="PF01048"/>
    </source>
</evidence>
<dbReference type="Proteomes" id="UP000004671">
    <property type="component" value="Chromosome"/>
</dbReference>
<dbReference type="InterPro" id="IPR000845">
    <property type="entry name" value="Nucleoside_phosphorylase_d"/>
</dbReference>
<feature type="domain" description="Nucleoside phosphorylase" evidence="1">
    <location>
        <begin position="42"/>
        <end position="184"/>
    </location>
</feature>
<dbReference type="InterPro" id="IPR035994">
    <property type="entry name" value="Nucleoside_phosphorylase_sf"/>
</dbReference>
<gene>
    <name evidence="2" type="ORF">Cabys_3768</name>
    <name evidence="3" type="ORF">Calab_1344</name>
</gene>
<dbReference type="HOGENOM" id="CLU_1369970_0_0_0"/>
<dbReference type="EMBL" id="CP018099">
    <property type="protein sequence ID" value="APF20513.1"/>
    <property type="molecule type" value="Genomic_DNA"/>
</dbReference>
<keyword evidence="4" id="KW-1185">Reference proteome</keyword>
<dbReference type="AlphaFoldDB" id="H1XYU8"/>
<sequence>MLTIVSALRAETEPIIHAMPRVEALPCGAGSLRRYRHFDLLRVGVGEQRAVQSFKAYLERYRPSQVVLMGFAGALNAQVSIGQVFAIEKIIHAGSSQTLALPVPETFGRLARASLLTVAKALTDGGEKNKFREQFKTDLVDMESFYLAALCHERHIECFALKGVSDLADSAANMQFKKNFKSVSLILFETLKSILQIEK</sequence>
<proteinExistence type="predicted"/>
<protein>
    <submittedName>
        <fullName evidence="2">Nucleoside phosphorylase</fullName>
    </submittedName>
    <submittedName>
        <fullName evidence="3">Purine or other phosphorylase family 1</fullName>
    </submittedName>
</protein>